<evidence type="ECO:0000313" key="1">
    <source>
        <dbReference type="EMBL" id="KDR74273.1"/>
    </source>
</evidence>
<reference evidence="2" key="1">
    <citation type="journal article" date="2014" name="Proc. Natl. Acad. Sci. U.S.A.">
        <title>Extensive sampling of basidiomycete genomes demonstrates inadequacy of the white-rot/brown-rot paradigm for wood decay fungi.</title>
        <authorList>
            <person name="Riley R."/>
            <person name="Salamov A.A."/>
            <person name="Brown D.W."/>
            <person name="Nagy L.G."/>
            <person name="Floudas D."/>
            <person name="Held B.W."/>
            <person name="Levasseur A."/>
            <person name="Lombard V."/>
            <person name="Morin E."/>
            <person name="Otillar R."/>
            <person name="Lindquist E.A."/>
            <person name="Sun H."/>
            <person name="LaButti K.M."/>
            <person name="Schmutz J."/>
            <person name="Jabbour D."/>
            <person name="Luo H."/>
            <person name="Baker S.E."/>
            <person name="Pisabarro A.G."/>
            <person name="Walton J.D."/>
            <person name="Blanchette R.A."/>
            <person name="Henrissat B."/>
            <person name="Martin F."/>
            <person name="Cullen D."/>
            <person name="Hibbett D.S."/>
            <person name="Grigoriev I.V."/>
        </authorList>
    </citation>
    <scope>NUCLEOTIDE SEQUENCE [LARGE SCALE GENOMIC DNA]</scope>
    <source>
        <strain evidence="2">CBS 339.88</strain>
    </source>
</reference>
<dbReference type="OrthoDB" id="3026991at2759"/>
<proteinExistence type="predicted"/>
<organism evidence="1 2">
    <name type="scientific">Galerina marginata (strain CBS 339.88)</name>
    <dbReference type="NCBI Taxonomy" id="685588"/>
    <lineage>
        <taxon>Eukaryota</taxon>
        <taxon>Fungi</taxon>
        <taxon>Dikarya</taxon>
        <taxon>Basidiomycota</taxon>
        <taxon>Agaricomycotina</taxon>
        <taxon>Agaricomycetes</taxon>
        <taxon>Agaricomycetidae</taxon>
        <taxon>Agaricales</taxon>
        <taxon>Agaricineae</taxon>
        <taxon>Strophariaceae</taxon>
        <taxon>Galerina</taxon>
    </lineage>
</organism>
<keyword evidence="2" id="KW-1185">Reference proteome</keyword>
<dbReference type="Proteomes" id="UP000027222">
    <property type="component" value="Unassembled WGS sequence"/>
</dbReference>
<gene>
    <name evidence="1" type="ORF">GALMADRAFT_141342</name>
</gene>
<dbReference type="HOGENOM" id="CLU_1749779_0_0_1"/>
<evidence type="ECO:0000313" key="2">
    <source>
        <dbReference type="Proteomes" id="UP000027222"/>
    </source>
</evidence>
<dbReference type="EMBL" id="KL142383">
    <property type="protein sequence ID" value="KDR74273.1"/>
    <property type="molecule type" value="Genomic_DNA"/>
</dbReference>
<protein>
    <submittedName>
        <fullName evidence="1">Uncharacterized protein</fullName>
    </submittedName>
</protein>
<sequence length="149" mass="16853">MFDRSLRADSEETATGLRFHVSLLVPPSIPCQIAIVHPFNMRKVSDRKPEWTETIDLKAKVEKGLGLATGLESINVVLTEVHGSQSVFAGFNRAKWPQLQYFLWNSITESCYRITKPVGKDKIVEQIKKDLTKVEVEAYDEEDGEEDDG</sequence>
<accession>A0A067T5H9</accession>
<name>A0A067T5H9_GALM3</name>
<dbReference type="AlphaFoldDB" id="A0A067T5H9"/>